<name>A0A1X7L843_9BACL</name>
<keyword evidence="4" id="KW-0547">Nucleotide-binding</keyword>
<feature type="transmembrane region" description="Helical" evidence="9">
    <location>
        <begin position="16"/>
        <end position="33"/>
    </location>
</feature>
<proteinExistence type="predicted"/>
<keyword evidence="9" id="KW-0812">Transmembrane</keyword>
<organism evidence="11 12">
    <name type="scientific">Paenibacillus aquistagni</name>
    <dbReference type="NCBI Taxonomy" id="1852522"/>
    <lineage>
        <taxon>Bacteria</taxon>
        <taxon>Bacillati</taxon>
        <taxon>Bacillota</taxon>
        <taxon>Bacilli</taxon>
        <taxon>Bacillales</taxon>
        <taxon>Paenibacillaceae</taxon>
        <taxon>Paenibacillus</taxon>
    </lineage>
</organism>
<dbReference type="Proteomes" id="UP000193834">
    <property type="component" value="Unassembled WGS sequence"/>
</dbReference>
<dbReference type="Pfam" id="PF07730">
    <property type="entry name" value="HisKA_3"/>
    <property type="match status" value="1"/>
</dbReference>
<feature type="transmembrane region" description="Helical" evidence="9">
    <location>
        <begin position="39"/>
        <end position="56"/>
    </location>
</feature>
<feature type="coiled-coil region" evidence="8">
    <location>
        <begin position="152"/>
        <end position="182"/>
    </location>
</feature>
<dbReference type="OrthoDB" id="9797605at2"/>
<keyword evidence="9" id="KW-0472">Membrane</keyword>
<evidence type="ECO:0000259" key="10">
    <source>
        <dbReference type="PROSITE" id="PS50109"/>
    </source>
</evidence>
<accession>A0A1X7L843</accession>
<evidence type="ECO:0000256" key="1">
    <source>
        <dbReference type="ARBA" id="ARBA00000085"/>
    </source>
</evidence>
<keyword evidence="8" id="KW-0175">Coiled coil</keyword>
<dbReference type="InterPro" id="IPR056374">
    <property type="entry name" value="DesK/YvfT_N"/>
</dbReference>
<evidence type="ECO:0000313" key="12">
    <source>
        <dbReference type="Proteomes" id="UP000193834"/>
    </source>
</evidence>
<dbReference type="EC" id="2.7.13.3" evidence="2"/>
<keyword evidence="5 11" id="KW-0418">Kinase</keyword>
<dbReference type="Pfam" id="PF23540">
    <property type="entry name" value="DesK_N"/>
    <property type="match status" value="1"/>
</dbReference>
<evidence type="ECO:0000256" key="2">
    <source>
        <dbReference type="ARBA" id="ARBA00012438"/>
    </source>
</evidence>
<dbReference type="InterPro" id="IPR050482">
    <property type="entry name" value="Sensor_HK_TwoCompSys"/>
</dbReference>
<evidence type="ECO:0000256" key="5">
    <source>
        <dbReference type="ARBA" id="ARBA00022777"/>
    </source>
</evidence>
<dbReference type="PROSITE" id="PS50109">
    <property type="entry name" value="HIS_KIN"/>
    <property type="match status" value="1"/>
</dbReference>
<dbReference type="InterPro" id="IPR005467">
    <property type="entry name" value="His_kinase_dom"/>
</dbReference>
<keyword evidence="12" id="KW-1185">Reference proteome</keyword>
<dbReference type="GO" id="GO:0046983">
    <property type="term" value="F:protein dimerization activity"/>
    <property type="evidence" value="ECO:0007669"/>
    <property type="project" value="InterPro"/>
</dbReference>
<gene>
    <name evidence="11" type="ORF">SAMN06295960_3068</name>
</gene>
<dbReference type="RefSeq" id="WP_085495472.1">
    <property type="nucleotide sequence ID" value="NZ_FXAZ01000004.1"/>
</dbReference>
<dbReference type="GO" id="GO:0000155">
    <property type="term" value="F:phosphorelay sensor kinase activity"/>
    <property type="evidence" value="ECO:0007669"/>
    <property type="project" value="InterPro"/>
</dbReference>
<dbReference type="Pfam" id="PF02518">
    <property type="entry name" value="HATPase_c"/>
    <property type="match status" value="1"/>
</dbReference>
<dbReference type="PANTHER" id="PTHR24421">
    <property type="entry name" value="NITRATE/NITRITE SENSOR PROTEIN NARX-RELATED"/>
    <property type="match status" value="1"/>
</dbReference>
<protein>
    <recommendedName>
        <fullName evidence="2">histidine kinase</fullName>
        <ecNumber evidence="2">2.7.13.3</ecNumber>
    </recommendedName>
</protein>
<dbReference type="InterPro" id="IPR036890">
    <property type="entry name" value="HATPase_C_sf"/>
</dbReference>
<dbReference type="CDD" id="cd16917">
    <property type="entry name" value="HATPase_UhpB-NarQ-NarX-like"/>
    <property type="match status" value="1"/>
</dbReference>
<dbReference type="GO" id="GO:0016020">
    <property type="term" value="C:membrane"/>
    <property type="evidence" value="ECO:0007669"/>
    <property type="project" value="InterPro"/>
</dbReference>
<sequence>MKINISWRLFPKEEGFVPYISLANFFIPLYFILHEPPTRLWSGLILLVILAVLYREQFYRTRFIPYLLAIEAGIILYLGYAYHPVYVYLGFLLSAPLAKQSVRYITGLGIIFTAVALKASLPYFHTMGAVMLFILLPPLFSVSIMPFIIRSAAKYKVMAERLKAATEQLERMAQQEERQRIARELHDTLGHTLSLLALKGELTEKLISRAPERAAVEARDITETARSALKQMRELVTEMRVVQLADEYTHARALCAAAGIELSIQDSIYDERQQDTVKSAKTTSRALDIPGSGLPLSPLQETILAMCFREVLTNVVRHSQAGSCQVKLETEDGSVQLYIEDDGRGMDQAALQHRGGSGIAGLKQRLQLVDGHLELHSPSGGGLKVGLSIPRTIRNQEGG</sequence>
<dbReference type="InterPro" id="IPR003594">
    <property type="entry name" value="HATPase_dom"/>
</dbReference>
<evidence type="ECO:0000313" key="11">
    <source>
        <dbReference type="EMBL" id="SMG49727.1"/>
    </source>
</evidence>
<keyword evidence="3" id="KW-0808">Transferase</keyword>
<feature type="transmembrane region" description="Helical" evidence="9">
    <location>
        <begin position="102"/>
        <end position="121"/>
    </location>
</feature>
<dbReference type="EMBL" id="FXAZ01000004">
    <property type="protein sequence ID" value="SMG49727.1"/>
    <property type="molecule type" value="Genomic_DNA"/>
</dbReference>
<feature type="domain" description="Histidine kinase" evidence="10">
    <location>
        <begin position="304"/>
        <end position="393"/>
    </location>
</feature>
<reference evidence="11 12" key="1">
    <citation type="submission" date="2017-04" db="EMBL/GenBank/DDBJ databases">
        <authorList>
            <person name="Afonso C.L."/>
            <person name="Miller P.J."/>
            <person name="Scott M.A."/>
            <person name="Spackman E."/>
            <person name="Goraichik I."/>
            <person name="Dimitrov K.M."/>
            <person name="Suarez D.L."/>
            <person name="Swayne D.E."/>
        </authorList>
    </citation>
    <scope>NUCLEOTIDE SEQUENCE [LARGE SCALE GENOMIC DNA]</scope>
    <source>
        <strain evidence="11 12">11</strain>
    </source>
</reference>
<dbReference type="SMART" id="SM00387">
    <property type="entry name" value="HATPase_c"/>
    <property type="match status" value="1"/>
</dbReference>
<evidence type="ECO:0000256" key="7">
    <source>
        <dbReference type="ARBA" id="ARBA00023012"/>
    </source>
</evidence>
<keyword evidence="7" id="KW-0902">Two-component regulatory system</keyword>
<evidence type="ECO:0000256" key="4">
    <source>
        <dbReference type="ARBA" id="ARBA00022741"/>
    </source>
</evidence>
<evidence type="ECO:0000256" key="9">
    <source>
        <dbReference type="SAM" id="Phobius"/>
    </source>
</evidence>
<evidence type="ECO:0000256" key="8">
    <source>
        <dbReference type="SAM" id="Coils"/>
    </source>
</evidence>
<evidence type="ECO:0000256" key="3">
    <source>
        <dbReference type="ARBA" id="ARBA00022679"/>
    </source>
</evidence>
<dbReference type="Gene3D" id="1.20.5.1930">
    <property type="match status" value="1"/>
</dbReference>
<dbReference type="STRING" id="1852522.SAMN06295960_3068"/>
<keyword evidence="6" id="KW-0067">ATP-binding</keyword>
<dbReference type="Gene3D" id="3.30.565.10">
    <property type="entry name" value="Histidine kinase-like ATPase, C-terminal domain"/>
    <property type="match status" value="1"/>
</dbReference>
<dbReference type="InterPro" id="IPR011712">
    <property type="entry name" value="Sig_transdc_His_kin_sub3_dim/P"/>
</dbReference>
<dbReference type="GO" id="GO:0005524">
    <property type="term" value="F:ATP binding"/>
    <property type="evidence" value="ECO:0007669"/>
    <property type="project" value="UniProtKB-KW"/>
</dbReference>
<comment type="catalytic activity">
    <reaction evidence="1">
        <text>ATP + protein L-histidine = ADP + protein N-phospho-L-histidine.</text>
        <dbReference type="EC" id="2.7.13.3"/>
    </reaction>
</comment>
<evidence type="ECO:0000256" key="6">
    <source>
        <dbReference type="ARBA" id="ARBA00022840"/>
    </source>
</evidence>
<keyword evidence="9" id="KW-1133">Transmembrane helix</keyword>
<feature type="transmembrane region" description="Helical" evidence="9">
    <location>
        <begin position="128"/>
        <end position="149"/>
    </location>
</feature>
<dbReference type="AlphaFoldDB" id="A0A1X7L843"/>
<dbReference type="SUPFAM" id="SSF55874">
    <property type="entry name" value="ATPase domain of HSP90 chaperone/DNA topoisomerase II/histidine kinase"/>
    <property type="match status" value="1"/>
</dbReference>
<dbReference type="PANTHER" id="PTHR24421:SF63">
    <property type="entry name" value="SENSOR HISTIDINE KINASE DESK"/>
    <property type="match status" value="1"/>
</dbReference>